<dbReference type="Proteomes" id="UP000837857">
    <property type="component" value="Chromosome 9"/>
</dbReference>
<evidence type="ECO:0000313" key="1">
    <source>
        <dbReference type="EMBL" id="CAH2077199.1"/>
    </source>
</evidence>
<name>A0ABN8J6L6_9NEOP</name>
<organism evidence="1 2">
    <name type="scientific">Iphiclides podalirius</name>
    <name type="common">scarce swallowtail</name>
    <dbReference type="NCBI Taxonomy" id="110791"/>
    <lineage>
        <taxon>Eukaryota</taxon>
        <taxon>Metazoa</taxon>
        <taxon>Ecdysozoa</taxon>
        <taxon>Arthropoda</taxon>
        <taxon>Hexapoda</taxon>
        <taxon>Insecta</taxon>
        <taxon>Pterygota</taxon>
        <taxon>Neoptera</taxon>
        <taxon>Endopterygota</taxon>
        <taxon>Lepidoptera</taxon>
        <taxon>Glossata</taxon>
        <taxon>Ditrysia</taxon>
        <taxon>Papilionoidea</taxon>
        <taxon>Papilionidae</taxon>
        <taxon>Papilioninae</taxon>
        <taxon>Iphiclides</taxon>
    </lineage>
</organism>
<accession>A0ABN8J6L6</accession>
<reference evidence="1" key="1">
    <citation type="submission" date="2022-03" db="EMBL/GenBank/DDBJ databases">
        <authorList>
            <person name="Martin H S."/>
        </authorList>
    </citation>
    <scope>NUCLEOTIDE SEQUENCE</scope>
</reference>
<sequence>MDKLVWRPLGGSRQRPSRALDRCNAAQSALPEQHVLTRGVRRGVSVAVIARRPPTTAWMRGGRARVESLPRALYEAREANCRT</sequence>
<keyword evidence="2" id="KW-1185">Reference proteome</keyword>
<gene>
    <name evidence="1" type="ORF">IPOD504_LOCUS17593</name>
</gene>
<proteinExistence type="predicted"/>
<feature type="non-terminal residue" evidence="1">
    <location>
        <position position="1"/>
    </location>
</feature>
<dbReference type="EMBL" id="OW152821">
    <property type="protein sequence ID" value="CAH2077199.1"/>
    <property type="molecule type" value="Genomic_DNA"/>
</dbReference>
<protein>
    <submittedName>
        <fullName evidence="1">Uncharacterized protein</fullName>
    </submittedName>
</protein>
<evidence type="ECO:0000313" key="2">
    <source>
        <dbReference type="Proteomes" id="UP000837857"/>
    </source>
</evidence>